<evidence type="ECO:0000313" key="2">
    <source>
        <dbReference type="Proteomes" id="UP000069443"/>
    </source>
</evidence>
<protein>
    <submittedName>
        <fullName evidence="1">ADP-heptose--LPS heptosyltransferase</fullName>
    </submittedName>
</protein>
<proteinExistence type="predicted"/>
<keyword evidence="1" id="KW-0808">Transferase</keyword>
<dbReference type="Proteomes" id="UP000069443">
    <property type="component" value="Unassembled WGS sequence"/>
</dbReference>
<comment type="caution">
    <text evidence="1">The sequence shown here is derived from an EMBL/GenBank/DDBJ whole genome shotgun (WGS) entry which is preliminary data.</text>
</comment>
<dbReference type="EMBL" id="BCSY01000111">
    <property type="protein sequence ID" value="GAS98823.1"/>
    <property type="molecule type" value="Genomic_DNA"/>
</dbReference>
<dbReference type="STRING" id="228230.RMCC_5788"/>
<organism evidence="1 2">
    <name type="scientific">Mycolicibacterium canariasense</name>
    <name type="common">Mycobacterium canariasense</name>
    <dbReference type="NCBI Taxonomy" id="228230"/>
    <lineage>
        <taxon>Bacteria</taxon>
        <taxon>Bacillati</taxon>
        <taxon>Actinomycetota</taxon>
        <taxon>Actinomycetes</taxon>
        <taxon>Mycobacteriales</taxon>
        <taxon>Mycobacteriaceae</taxon>
        <taxon>Mycolicibacterium</taxon>
    </lineage>
</organism>
<name>A0A124E344_MYCCR</name>
<keyword evidence="2" id="KW-1185">Reference proteome</keyword>
<sequence length="46" mass="4947">MQTTTPAAWELTCGGESELYDTYAEARQAQLELNAMGLIGSSIEPV</sequence>
<evidence type="ECO:0000313" key="1">
    <source>
        <dbReference type="EMBL" id="GAS98823.1"/>
    </source>
</evidence>
<dbReference type="AlphaFoldDB" id="A0A124E344"/>
<dbReference type="RefSeq" id="WP_165605411.1">
    <property type="nucleotide sequence ID" value="NZ_BCSY01000111.1"/>
</dbReference>
<reference evidence="2" key="1">
    <citation type="journal article" date="2016" name="Genome Announc.">
        <title>Draft Genome Sequences of Five Rapidly Growing Mycobacterium Species, M. thermoresistibile, M. fortuitum subsp. acetamidolyticum, M. canariasense, M. brisbanense, and M. novocastrense.</title>
        <authorList>
            <person name="Katahira K."/>
            <person name="Ogura Y."/>
            <person name="Gotoh Y."/>
            <person name="Hayashi T."/>
        </authorList>
    </citation>
    <scope>NUCLEOTIDE SEQUENCE [LARGE SCALE GENOMIC DNA]</scope>
    <source>
        <strain evidence="2">JCM15298</strain>
    </source>
</reference>
<dbReference type="GO" id="GO:0016740">
    <property type="term" value="F:transferase activity"/>
    <property type="evidence" value="ECO:0007669"/>
    <property type="project" value="UniProtKB-KW"/>
</dbReference>
<gene>
    <name evidence="1" type="ORF">RMCC_5788</name>
</gene>
<accession>A0A124E344</accession>
<reference evidence="2" key="2">
    <citation type="submission" date="2016-02" db="EMBL/GenBank/DDBJ databases">
        <title>Draft genome sequence of five rapidly growing Mycobacterium species.</title>
        <authorList>
            <person name="Katahira K."/>
            <person name="Gotou Y."/>
            <person name="Iida K."/>
            <person name="Ogura Y."/>
            <person name="Hayashi T."/>
        </authorList>
    </citation>
    <scope>NUCLEOTIDE SEQUENCE [LARGE SCALE GENOMIC DNA]</scope>
    <source>
        <strain evidence="2">JCM15298</strain>
    </source>
</reference>